<dbReference type="SUPFAM" id="SSF81301">
    <property type="entry name" value="Nucleotidyltransferase"/>
    <property type="match status" value="1"/>
</dbReference>
<dbReference type="EMBL" id="LBVL01000005">
    <property type="protein sequence ID" value="KKQ85600.1"/>
    <property type="molecule type" value="Genomic_DNA"/>
</dbReference>
<comment type="caution">
    <text evidence="2">The sequence shown here is derived from an EMBL/GenBank/DDBJ whole genome shotgun (WGS) entry which is preliminary data.</text>
</comment>
<dbReference type="PANTHER" id="PTHR37030:SF1">
    <property type="entry name" value="NUCLEOTIDYLTRANSFERASE"/>
    <property type="match status" value="1"/>
</dbReference>
<dbReference type="Pfam" id="PF01909">
    <property type="entry name" value="NTP_transf_2"/>
    <property type="match status" value="1"/>
</dbReference>
<proteinExistence type="predicted"/>
<dbReference type="InterPro" id="IPR002934">
    <property type="entry name" value="Polymerase_NTP_transf_dom"/>
</dbReference>
<dbReference type="CDD" id="cd05403">
    <property type="entry name" value="NT_KNTase_like"/>
    <property type="match status" value="1"/>
</dbReference>
<dbReference type="Proteomes" id="UP000034081">
    <property type="component" value="Unassembled WGS sequence"/>
</dbReference>
<dbReference type="Gene3D" id="3.30.460.10">
    <property type="entry name" value="Beta Polymerase, domain 2"/>
    <property type="match status" value="1"/>
</dbReference>
<evidence type="ECO:0000259" key="1">
    <source>
        <dbReference type="Pfam" id="PF01909"/>
    </source>
</evidence>
<evidence type="ECO:0000313" key="2">
    <source>
        <dbReference type="EMBL" id="KKQ85600.1"/>
    </source>
</evidence>
<feature type="domain" description="Polymerase nucleotidyl transferase" evidence="1">
    <location>
        <begin position="8"/>
        <end position="85"/>
    </location>
</feature>
<protein>
    <submittedName>
        <fullName evidence="2">Polymerase beta domain protein region protein</fullName>
    </submittedName>
</protein>
<dbReference type="PANTHER" id="PTHR37030">
    <property type="entry name" value="NUCLEOTIDYLTRANSFERASE"/>
    <property type="match status" value="1"/>
</dbReference>
<sequence>MTKYEQRLKQLVNIVKEFNPEKVYVYGSWVWGNAKSDSDIDLMMVVKKGVDTLKIRQKIESRLFNSGYPYDLSPDIHVVEKNIFEYRLSKGDPFISDVAKGKLVYTS</sequence>
<dbReference type="GO" id="GO:0016779">
    <property type="term" value="F:nucleotidyltransferase activity"/>
    <property type="evidence" value="ECO:0007669"/>
    <property type="project" value="InterPro"/>
</dbReference>
<name>A0A0G0LCK5_9BACT</name>
<organism evidence="2 3">
    <name type="scientific">Candidatus Woesebacteria bacterium GW2011_GWB1_38_8</name>
    <dbReference type="NCBI Taxonomy" id="1618570"/>
    <lineage>
        <taxon>Bacteria</taxon>
        <taxon>Candidatus Woeseibacteriota</taxon>
    </lineage>
</organism>
<evidence type="ECO:0000313" key="3">
    <source>
        <dbReference type="Proteomes" id="UP000034081"/>
    </source>
</evidence>
<reference evidence="2 3" key="1">
    <citation type="journal article" date="2015" name="Nature">
        <title>rRNA introns, odd ribosomes, and small enigmatic genomes across a large radiation of phyla.</title>
        <authorList>
            <person name="Brown C.T."/>
            <person name="Hug L.A."/>
            <person name="Thomas B.C."/>
            <person name="Sharon I."/>
            <person name="Castelle C.J."/>
            <person name="Singh A."/>
            <person name="Wilkins M.J."/>
            <person name="Williams K.H."/>
            <person name="Banfield J.F."/>
        </authorList>
    </citation>
    <scope>NUCLEOTIDE SEQUENCE [LARGE SCALE GENOMIC DNA]</scope>
</reference>
<accession>A0A0G0LCK5</accession>
<dbReference type="InterPro" id="IPR043519">
    <property type="entry name" value="NT_sf"/>
</dbReference>
<gene>
    <name evidence="2" type="ORF">UT08_C0005G0051</name>
</gene>
<dbReference type="AlphaFoldDB" id="A0A0G0LCK5"/>
<dbReference type="STRING" id="1618570.UT08_C0005G0051"/>